<organism evidence="1">
    <name type="scientific">Arundo donax</name>
    <name type="common">Giant reed</name>
    <name type="synonym">Donax arundinaceus</name>
    <dbReference type="NCBI Taxonomy" id="35708"/>
    <lineage>
        <taxon>Eukaryota</taxon>
        <taxon>Viridiplantae</taxon>
        <taxon>Streptophyta</taxon>
        <taxon>Embryophyta</taxon>
        <taxon>Tracheophyta</taxon>
        <taxon>Spermatophyta</taxon>
        <taxon>Magnoliopsida</taxon>
        <taxon>Liliopsida</taxon>
        <taxon>Poales</taxon>
        <taxon>Poaceae</taxon>
        <taxon>PACMAD clade</taxon>
        <taxon>Arundinoideae</taxon>
        <taxon>Arundineae</taxon>
        <taxon>Arundo</taxon>
    </lineage>
</organism>
<evidence type="ECO:0000313" key="1">
    <source>
        <dbReference type="EMBL" id="JAE15810.1"/>
    </source>
</evidence>
<proteinExistence type="predicted"/>
<sequence length="33" mass="3988">MYFVLNMLLRLRSNFKLLAVPVLFFYVVQNIPK</sequence>
<name>A0A0A9FSG4_ARUDO</name>
<reference evidence="1" key="1">
    <citation type="submission" date="2014-09" db="EMBL/GenBank/DDBJ databases">
        <authorList>
            <person name="Magalhaes I.L.F."/>
            <person name="Oliveira U."/>
            <person name="Santos F.R."/>
            <person name="Vidigal T.H.D.A."/>
            <person name="Brescovit A.D."/>
            <person name="Santos A.J."/>
        </authorList>
    </citation>
    <scope>NUCLEOTIDE SEQUENCE</scope>
    <source>
        <tissue evidence="1">Shoot tissue taken approximately 20 cm above the soil surface</tissue>
    </source>
</reference>
<accession>A0A0A9FSG4</accession>
<protein>
    <submittedName>
        <fullName evidence="1">Uncharacterized protein</fullName>
    </submittedName>
</protein>
<dbReference type="EMBL" id="GBRH01182086">
    <property type="protein sequence ID" value="JAE15810.1"/>
    <property type="molecule type" value="Transcribed_RNA"/>
</dbReference>
<reference evidence="1" key="2">
    <citation type="journal article" date="2015" name="Data Brief">
        <title>Shoot transcriptome of the giant reed, Arundo donax.</title>
        <authorList>
            <person name="Barrero R.A."/>
            <person name="Guerrero F.D."/>
            <person name="Moolhuijzen P."/>
            <person name="Goolsby J.A."/>
            <person name="Tidwell J."/>
            <person name="Bellgard S.E."/>
            <person name="Bellgard M.I."/>
        </authorList>
    </citation>
    <scope>NUCLEOTIDE SEQUENCE</scope>
    <source>
        <tissue evidence="1">Shoot tissue taken approximately 20 cm above the soil surface</tissue>
    </source>
</reference>
<dbReference type="AlphaFoldDB" id="A0A0A9FSG4"/>